<dbReference type="Gene3D" id="3.30.70.60">
    <property type="match status" value="1"/>
</dbReference>
<dbReference type="EMBL" id="LBRS01000004">
    <property type="protein sequence ID" value="KKQ01774.1"/>
    <property type="molecule type" value="Genomic_DNA"/>
</dbReference>
<evidence type="ECO:0000313" key="5">
    <source>
        <dbReference type="Proteomes" id="UP000034344"/>
    </source>
</evidence>
<evidence type="ECO:0000256" key="3">
    <source>
        <dbReference type="ARBA" id="ARBA00035520"/>
    </source>
</evidence>
<evidence type="ECO:0000313" key="4">
    <source>
        <dbReference type="EMBL" id="KKQ01774.1"/>
    </source>
</evidence>
<evidence type="ECO:0000256" key="1">
    <source>
        <dbReference type="ARBA" id="ARBA00009512"/>
    </source>
</evidence>
<protein>
    <recommendedName>
        <fullName evidence="2">Small ribosomal subunit protein bS6</fullName>
    </recommendedName>
    <alternativeName>
        <fullName evidence="3">30S ribosomal protein S6</fullName>
    </alternativeName>
</protein>
<dbReference type="InterPro" id="IPR000529">
    <property type="entry name" value="Ribosomal_bS6"/>
</dbReference>
<dbReference type="InterPro" id="IPR014717">
    <property type="entry name" value="Transl_elong_EF1B/ribsomal_bS6"/>
</dbReference>
<reference evidence="4 5" key="1">
    <citation type="journal article" date="2015" name="Nature">
        <title>rRNA introns, odd ribosomes, and small enigmatic genomes across a large radiation of phyla.</title>
        <authorList>
            <person name="Brown C.T."/>
            <person name="Hug L.A."/>
            <person name="Thomas B.C."/>
            <person name="Sharon I."/>
            <person name="Castelle C.J."/>
            <person name="Singh A."/>
            <person name="Wilkins M.J."/>
            <person name="Williams K.H."/>
            <person name="Banfield J.F."/>
        </authorList>
    </citation>
    <scope>NUCLEOTIDE SEQUENCE [LARGE SCALE GENOMIC DNA]</scope>
</reference>
<dbReference type="GO" id="GO:0006412">
    <property type="term" value="P:translation"/>
    <property type="evidence" value="ECO:0007669"/>
    <property type="project" value="InterPro"/>
</dbReference>
<evidence type="ECO:0000256" key="2">
    <source>
        <dbReference type="ARBA" id="ARBA00035294"/>
    </source>
</evidence>
<accession>A0A0G0GPQ3</accession>
<sequence>MVYELTFLLNHEEELDNIKILVQSFSGKLETEEKWGKKSLAYPIKRNTSANFYHWVFEMEEKNIVEFRKKLNFNEKIIRYLLTLK</sequence>
<dbReference type="CDD" id="cd00473">
    <property type="entry name" value="bS6"/>
    <property type="match status" value="1"/>
</dbReference>
<proteinExistence type="inferred from homology"/>
<dbReference type="NCBIfam" id="TIGR00166">
    <property type="entry name" value="S6"/>
    <property type="match status" value="1"/>
</dbReference>
<dbReference type="InterPro" id="IPR020814">
    <property type="entry name" value="Ribosomal_S6_plastid/chlpt"/>
</dbReference>
<dbReference type="GO" id="GO:0005840">
    <property type="term" value="C:ribosome"/>
    <property type="evidence" value="ECO:0007669"/>
    <property type="project" value="UniProtKB-KW"/>
</dbReference>
<keyword evidence="4" id="KW-0689">Ribosomal protein</keyword>
<comment type="caution">
    <text evidence="4">The sequence shown here is derived from an EMBL/GenBank/DDBJ whole genome shotgun (WGS) entry which is preliminary data.</text>
</comment>
<name>A0A0G0GPQ3_9BACT</name>
<keyword evidence="4" id="KW-0687">Ribonucleoprotein</keyword>
<dbReference type="Proteomes" id="UP000034344">
    <property type="component" value="Unassembled WGS sequence"/>
</dbReference>
<dbReference type="GO" id="GO:0003735">
    <property type="term" value="F:structural constituent of ribosome"/>
    <property type="evidence" value="ECO:0007669"/>
    <property type="project" value="InterPro"/>
</dbReference>
<dbReference type="Pfam" id="PF01250">
    <property type="entry name" value="Ribosomal_S6"/>
    <property type="match status" value="1"/>
</dbReference>
<dbReference type="AlphaFoldDB" id="A0A0G0GPQ3"/>
<comment type="similarity">
    <text evidence="1">Belongs to the bacterial ribosomal protein bS6 family.</text>
</comment>
<organism evidence="4 5">
    <name type="scientific">Candidatus Roizmanbacteria bacterium GW2011_GWA2_36_23</name>
    <dbReference type="NCBI Taxonomy" id="1618480"/>
    <lineage>
        <taxon>Bacteria</taxon>
        <taxon>Candidatus Roizmaniibacteriota</taxon>
    </lineage>
</organism>
<dbReference type="GO" id="GO:0019843">
    <property type="term" value="F:rRNA binding"/>
    <property type="evidence" value="ECO:0007669"/>
    <property type="project" value="InterPro"/>
</dbReference>
<dbReference type="SUPFAM" id="SSF54995">
    <property type="entry name" value="Ribosomal protein S6"/>
    <property type="match status" value="1"/>
</dbReference>
<gene>
    <name evidence="4" type="ORF">US11_C0004G0044</name>
</gene>
<dbReference type="InterPro" id="IPR035980">
    <property type="entry name" value="Ribosomal_bS6_sf"/>
</dbReference>
<dbReference type="STRING" id="1618480.US11_C0004G0044"/>